<comment type="caution">
    <text evidence="5">The sequence shown here is derived from an EMBL/GenBank/DDBJ whole genome shotgun (WGS) entry which is preliminary data.</text>
</comment>
<comment type="similarity">
    <text evidence="1 4">Belongs to the 5-formyltetrahydrofolate cyclo-ligase family.</text>
</comment>
<keyword evidence="5" id="KW-0436">Ligase</keyword>
<evidence type="ECO:0000256" key="3">
    <source>
        <dbReference type="ARBA" id="ARBA00022840"/>
    </source>
</evidence>
<keyword evidence="4" id="KW-0460">Magnesium</keyword>
<dbReference type="RefSeq" id="WP_182172590.1">
    <property type="nucleotide sequence ID" value="NZ_CP059676.1"/>
</dbReference>
<dbReference type="NCBIfam" id="TIGR02727">
    <property type="entry name" value="MTHFS_bact"/>
    <property type="match status" value="1"/>
</dbReference>
<sequence>MTTEEVALPDVSHVDVVDAKQMVRGVLRDRRSKLTAKDVENFAPVFADTILDFAADAKTISLYVSVKNEPDTLLAIAALHERGVRILLPKLGPGLARMWAEYTSDDLVVEAPGRPPSPRGEALPSEAVEEADVIIVPALAVNHRGSRIGQGGGWYDRMLKQNVTSKVGALIYPWEFMDRPLPHDEQDVPIPFVLLPGETIQIGR</sequence>
<dbReference type="EC" id="6.3.3.2" evidence="4"/>
<dbReference type="InterPro" id="IPR002698">
    <property type="entry name" value="FTHF_cligase"/>
</dbReference>
<dbReference type="PANTHER" id="PTHR23407">
    <property type="entry name" value="ATPASE INHIBITOR/5-FORMYLTETRAHYDROFOLATE CYCLO-LIGASE"/>
    <property type="match status" value="1"/>
</dbReference>
<dbReference type="PIRSF" id="PIRSF006806">
    <property type="entry name" value="FTHF_cligase"/>
    <property type="match status" value="1"/>
</dbReference>
<proteinExistence type="inferred from homology"/>
<keyword evidence="2 4" id="KW-0547">Nucleotide-binding</keyword>
<dbReference type="InterPro" id="IPR037171">
    <property type="entry name" value="NagB/RpiA_transferase-like"/>
</dbReference>
<dbReference type="Proteomes" id="UP000705983">
    <property type="component" value="Unassembled WGS sequence"/>
</dbReference>
<keyword evidence="4" id="KW-0479">Metal-binding</keyword>
<dbReference type="GO" id="GO:0030272">
    <property type="term" value="F:5-formyltetrahydrofolate cyclo-ligase activity"/>
    <property type="evidence" value="ECO:0007669"/>
    <property type="project" value="UniProtKB-EC"/>
</dbReference>
<comment type="cofactor">
    <cofactor evidence="4">
        <name>Mg(2+)</name>
        <dbReference type="ChEBI" id="CHEBI:18420"/>
    </cofactor>
</comment>
<dbReference type="SUPFAM" id="SSF100950">
    <property type="entry name" value="NagB/RpiA/CoA transferase-like"/>
    <property type="match status" value="1"/>
</dbReference>
<evidence type="ECO:0000256" key="2">
    <source>
        <dbReference type="ARBA" id="ARBA00022741"/>
    </source>
</evidence>
<evidence type="ECO:0000313" key="5">
    <source>
        <dbReference type="EMBL" id="MBM9432483.1"/>
    </source>
</evidence>
<evidence type="ECO:0000313" key="6">
    <source>
        <dbReference type="Proteomes" id="UP000705983"/>
    </source>
</evidence>
<reference evidence="6" key="1">
    <citation type="submission" date="2021-02" db="EMBL/GenBank/DDBJ databases">
        <title>Leucobacter sp. CX169.</title>
        <authorList>
            <person name="Cheng Y."/>
        </authorList>
    </citation>
    <scope>NUCLEOTIDE SEQUENCE [LARGE SCALE GENOMIC DNA]</scope>
    <source>
        <strain evidence="6">JY899</strain>
    </source>
</reference>
<evidence type="ECO:0000256" key="1">
    <source>
        <dbReference type="ARBA" id="ARBA00010638"/>
    </source>
</evidence>
<protein>
    <recommendedName>
        <fullName evidence="4">5-formyltetrahydrofolate cyclo-ligase</fullName>
        <ecNumber evidence="4">6.3.3.2</ecNumber>
    </recommendedName>
</protein>
<evidence type="ECO:0000256" key="4">
    <source>
        <dbReference type="RuleBase" id="RU361279"/>
    </source>
</evidence>
<accession>A0ABS2TDQ9</accession>
<dbReference type="Gene3D" id="3.40.50.10420">
    <property type="entry name" value="NagB/RpiA/CoA transferase-like"/>
    <property type="match status" value="1"/>
</dbReference>
<dbReference type="InterPro" id="IPR024185">
    <property type="entry name" value="FTHF_cligase-like_sf"/>
</dbReference>
<dbReference type="Pfam" id="PF01812">
    <property type="entry name" value="5-FTHF_cyc-lig"/>
    <property type="match status" value="1"/>
</dbReference>
<keyword evidence="6" id="KW-1185">Reference proteome</keyword>
<keyword evidence="3 4" id="KW-0067">ATP-binding</keyword>
<dbReference type="PANTHER" id="PTHR23407:SF1">
    <property type="entry name" value="5-FORMYLTETRAHYDROFOLATE CYCLO-LIGASE"/>
    <property type="match status" value="1"/>
</dbReference>
<comment type="catalytic activity">
    <reaction evidence="4">
        <text>(6S)-5-formyl-5,6,7,8-tetrahydrofolate + ATP = (6R)-5,10-methenyltetrahydrofolate + ADP + phosphate</text>
        <dbReference type="Rhea" id="RHEA:10488"/>
        <dbReference type="ChEBI" id="CHEBI:30616"/>
        <dbReference type="ChEBI" id="CHEBI:43474"/>
        <dbReference type="ChEBI" id="CHEBI:57455"/>
        <dbReference type="ChEBI" id="CHEBI:57457"/>
        <dbReference type="ChEBI" id="CHEBI:456216"/>
        <dbReference type="EC" id="6.3.3.2"/>
    </reaction>
</comment>
<gene>
    <name evidence="5" type="ORF">JVW63_01995</name>
</gene>
<dbReference type="EMBL" id="JAFFJS010000001">
    <property type="protein sequence ID" value="MBM9432483.1"/>
    <property type="molecule type" value="Genomic_DNA"/>
</dbReference>
<name>A0ABS2TDQ9_9ACTO</name>
<organism evidence="5 6">
    <name type="scientific">Flaviflexus equikiangi</name>
    <dbReference type="NCBI Taxonomy" id="2758573"/>
    <lineage>
        <taxon>Bacteria</taxon>
        <taxon>Bacillati</taxon>
        <taxon>Actinomycetota</taxon>
        <taxon>Actinomycetes</taxon>
        <taxon>Actinomycetales</taxon>
        <taxon>Actinomycetaceae</taxon>
        <taxon>Flaviflexus</taxon>
    </lineage>
</organism>